<dbReference type="Pfam" id="PF00001">
    <property type="entry name" value="7tm_1"/>
    <property type="match status" value="1"/>
</dbReference>
<feature type="transmembrane region" description="Helical" evidence="10">
    <location>
        <begin position="246"/>
        <end position="269"/>
    </location>
</feature>
<feature type="non-terminal residue" evidence="12">
    <location>
        <position position="1"/>
    </location>
</feature>
<dbReference type="GO" id="GO:0005886">
    <property type="term" value="C:plasma membrane"/>
    <property type="evidence" value="ECO:0007669"/>
    <property type="project" value="UniProtKB-SubCell"/>
</dbReference>
<evidence type="ECO:0000256" key="8">
    <source>
        <dbReference type="ARBA" id="ARBA00023170"/>
    </source>
</evidence>
<name>A0AAD9QBU2_ACRCE</name>
<reference evidence="12" key="1">
    <citation type="journal article" date="2023" name="G3 (Bethesda)">
        <title>Whole genome assembly and annotation of the endangered Caribbean coral Acropora cervicornis.</title>
        <authorList>
            <person name="Selwyn J.D."/>
            <person name="Vollmer S.V."/>
        </authorList>
    </citation>
    <scope>NUCLEOTIDE SEQUENCE</scope>
    <source>
        <strain evidence="12">K2</strain>
    </source>
</reference>
<dbReference type="PRINTS" id="PR00237">
    <property type="entry name" value="GPCRRHODOPSN"/>
</dbReference>
<evidence type="ECO:0000256" key="2">
    <source>
        <dbReference type="ARBA" id="ARBA00022475"/>
    </source>
</evidence>
<evidence type="ECO:0000256" key="4">
    <source>
        <dbReference type="ARBA" id="ARBA00022989"/>
    </source>
</evidence>
<dbReference type="Proteomes" id="UP001249851">
    <property type="component" value="Unassembled WGS sequence"/>
</dbReference>
<feature type="transmembrane region" description="Helical" evidence="10">
    <location>
        <begin position="306"/>
        <end position="327"/>
    </location>
</feature>
<dbReference type="InterPro" id="IPR000276">
    <property type="entry name" value="GPCR_Rhodpsn"/>
</dbReference>
<dbReference type="PROSITE" id="PS50262">
    <property type="entry name" value="G_PROTEIN_RECEP_F1_2"/>
    <property type="match status" value="1"/>
</dbReference>
<keyword evidence="13" id="KW-1185">Reference proteome</keyword>
<feature type="transmembrane region" description="Helical" evidence="10">
    <location>
        <begin position="220"/>
        <end position="240"/>
    </location>
</feature>
<feature type="domain" description="G-protein coupled receptors family 1 profile" evidence="11">
    <location>
        <begin position="119"/>
        <end position="362"/>
    </location>
</feature>
<protein>
    <submittedName>
        <fullName evidence="12">D(5)-like dopamine receptor</fullName>
    </submittedName>
</protein>
<dbReference type="PANTHER" id="PTHR24247:SF202">
    <property type="entry name" value="5-HYDROXYTRYPTAMINE RECEPTOR 1"/>
    <property type="match status" value="1"/>
</dbReference>
<keyword evidence="9" id="KW-0807">Transducer</keyword>
<keyword evidence="8 12" id="KW-0675">Receptor</keyword>
<dbReference type="Gene3D" id="1.20.1070.10">
    <property type="entry name" value="Rhodopsin 7-helix transmembrane proteins"/>
    <property type="match status" value="1"/>
</dbReference>
<dbReference type="GO" id="GO:0007187">
    <property type="term" value="P:G protein-coupled receptor signaling pathway, coupled to cyclic nucleotide second messenger"/>
    <property type="evidence" value="ECO:0007669"/>
    <property type="project" value="TreeGrafter"/>
</dbReference>
<proteinExistence type="predicted"/>
<evidence type="ECO:0000256" key="5">
    <source>
        <dbReference type="ARBA" id="ARBA00023040"/>
    </source>
</evidence>
<evidence type="ECO:0000313" key="13">
    <source>
        <dbReference type="Proteomes" id="UP001249851"/>
    </source>
</evidence>
<dbReference type="SUPFAM" id="SSF81321">
    <property type="entry name" value="Family A G protein-coupled receptor-like"/>
    <property type="match status" value="1"/>
</dbReference>
<keyword evidence="3 10" id="KW-0812">Transmembrane</keyword>
<dbReference type="EMBL" id="JARQWQ010000044">
    <property type="protein sequence ID" value="KAK2558449.1"/>
    <property type="molecule type" value="Genomic_DNA"/>
</dbReference>
<evidence type="ECO:0000256" key="1">
    <source>
        <dbReference type="ARBA" id="ARBA00004651"/>
    </source>
</evidence>
<feature type="transmembrane region" description="Helical" evidence="10">
    <location>
        <begin position="105"/>
        <end position="128"/>
    </location>
</feature>
<keyword evidence="5" id="KW-0297">G-protein coupled receptor</keyword>
<accession>A0AAD9QBU2</accession>
<keyword evidence="4 10" id="KW-1133">Transmembrane helix</keyword>
<feature type="transmembrane region" description="Helical" evidence="10">
    <location>
        <begin position="177"/>
        <end position="199"/>
    </location>
</feature>
<evidence type="ECO:0000259" key="11">
    <source>
        <dbReference type="PROSITE" id="PS50262"/>
    </source>
</evidence>
<reference evidence="12" key="2">
    <citation type="journal article" date="2023" name="Science">
        <title>Genomic signatures of disease resistance in endangered staghorn corals.</title>
        <authorList>
            <person name="Vollmer S.V."/>
            <person name="Selwyn J.D."/>
            <person name="Despard B.A."/>
            <person name="Roesel C.L."/>
        </authorList>
    </citation>
    <scope>NUCLEOTIDE SEQUENCE</scope>
    <source>
        <strain evidence="12">K2</strain>
    </source>
</reference>
<dbReference type="FunFam" id="1.20.1070.10:FF:000523">
    <property type="entry name" value="5-hydroxytryptamine receptor 2B"/>
    <property type="match status" value="1"/>
</dbReference>
<gene>
    <name evidence="12" type="ORF">P5673_019159</name>
</gene>
<comment type="caution">
    <text evidence="12">The sequence shown here is derived from an EMBL/GenBank/DDBJ whole genome shotgun (WGS) entry which is preliminary data.</text>
</comment>
<sequence length="381" mass="43063">ETELGVLSFYDYQIKAVTHVKVCGQQLYGILEEKEIYINIGSSSQLFIIHILFLITESIHPTTCKSKRPCKVRKRDLHISTMPLNSTVNSTLVPNTFSPGFRFCAAMFSITMILVTIFGNTLVIAAFSHQRRMRTVTNSFLVSLACTDLCVAAFSMPVWLAYLLTGPEWTLGEILKYTWTMVDILVGTASIMNLMAISFTRFLSLRNPLRFSEWITSRTVAAIIICVWIYSIGIAVTSHFLYSKRIFNLVVTITCFYAPLLFILGAHFMTFKVALTQVRQIRATVPAQYLRNQNNVLKEYKAAKTISVIVGAFLMCWLPFVTLNVIYSLCDTSHDCPIIAPELIMASKCLHYGNSLLNPIIYSIMNRNFKKAFLAILCSRS</sequence>
<keyword evidence="7" id="KW-1015">Disulfide bond</keyword>
<evidence type="ECO:0000256" key="7">
    <source>
        <dbReference type="ARBA" id="ARBA00023157"/>
    </source>
</evidence>
<evidence type="ECO:0000256" key="10">
    <source>
        <dbReference type="SAM" id="Phobius"/>
    </source>
</evidence>
<dbReference type="GO" id="GO:0030425">
    <property type="term" value="C:dendrite"/>
    <property type="evidence" value="ECO:0007669"/>
    <property type="project" value="TreeGrafter"/>
</dbReference>
<keyword evidence="2" id="KW-1003">Cell membrane</keyword>
<dbReference type="CDD" id="cd14967">
    <property type="entry name" value="7tmA_amine_R-like"/>
    <property type="match status" value="1"/>
</dbReference>
<dbReference type="PANTHER" id="PTHR24247">
    <property type="entry name" value="5-HYDROXYTRYPTAMINE RECEPTOR"/>
    <property type="match status" value="1"/>
</dbReference>
<evidence type="ECO:0000256" key="9">
    <source>
        <dbReference type="ARBA" id="ARBA00023224"/>
    </source>
</evidence>
<dbReference type="GO" id="GO:0045202">
    <property type="term" value="C:synapse"/>
    <property type="evidence" value="ECO:0007669"/>
    <property type="project" value="GOC"/>
</dbReference>
<dbReference type="GO" id="GO:0004993">
    <property type="term" value="F:G protein-coupled serotonin receptor activity"/>
    <property type="evidence" value="ECO:0007669"/>
    <property type="project" value="TreeGrafter"/>
</dbReference>
<dbReference type="GO" id="GO:0030594">
    <property type="term" value="F:neurotransmitter receptor activity"/>
    <property type="evidence" value="ECO:0007669"/>
    <property type="project" value="TreeGrafter"/>
</dbReference>
<comment type="subcellular location">
    <subcellularLocation>
        <location evidence="1">Cell membrane</location>
        <topology evidence="1">Multi-pass membrane protein</topology>
    </subcellularLocation>
</comment>
<organism evidence="12 13">
    <name type="scientific">Acropora cervicornis</name>
    <name type="common">Staghorn coral</name>
    <dbReference type="NCBI Taxonomy" id="6130"/>
    <lineage>
        <taxon>Eukaryota</taxon>
        <taxon>Metazoa</taxon>
        <taxon>Cnidaria</taxon>
        <taxon>Anthozoa</taxon>
        <taxon>Hexacorallia</taxon>
        <taxon>Scleractinia</taxon>
        <taxon>Astrocoeniina</taxon>
        <taxon>Acroporidae</taxon>
        <taxon>Acropora</taxon>
    </lineage>
</organism>
<dbReference type="AlphaFoldDB" id="A0AAD9QBU2"/>
<evidence type="ECO:0000256" key="6">
    <source>
        <dbReference type="ARBA" id="ARBA00023136"/>
    </source>
</evidence>
<dbReference type="GO" id="GO:0007268">
    <property type="term" value="P:chemical synaptic transmission"/>
    <property type="evidence" value="ECO:0007669"/>
    <property type="project" value="TreeGrafter"/>
</dbReference>
<evidence type="ECO:0000313" key="12">
    <source>
        <dbReference type="EMBL" id="KAK2558449.1"/>
    </source>
</evidence>
<dbReference type="InterPro" id="IPR017452">
    <property type="entry name" value="GPCR_Rhodpsn_7TM"/>
</dbReference>
<keyword evidence="6 10" id="KW-0472">Membrane</keyword>
<feature type="transmembrane region" description="Helical" evidence="10">
    <location>
        <begin position="140"/>
        <end position="165"/>
    </location>
</feature>
<evidence type="ECO:0000256" key="3">
    <source>
        <dbReference type="ARBA" id="ARBA00022692"/>
    </source>
</evidence>